<proteinExistence type="predicted"/>
<dbReference type="InterPro" id="IPR023799">
    <property type="entry name" value="RbfA_dom_sf"/>
</dbReference>
<dbReference type="InterPro" id="IPR015946">
    <property type="entry name" value="KH_dom-like_a/b"/>
</dbReference>
<dbReference type="OrthoDB" id="5570333at2"/>
<reference evidence="1 2" key="1">
    <citation type="submission" date="2019-02" db="EMBL/GenBank/DDBJ databases">
        <title>Deep-cultivation of Planctomycetes and their phenomic and genomic characterization uncovers novel biology.</title>
        <authorList>
            <person name="Wiegand S."/>
            <person name="Jogler M."/>
            <person name="Boedeker C."/>
            <person name="Pinto D."/>
            <person name="Vollmers J."/>
            <person name="Rivas-Marin E."/>
            <person name="Kohn T."/>
            <person name="Peeters S.H."/>
            <person name="Heuer A."/>
            <person name="Rast P."/>
            <person name="Oberbeckmann S."/>
            <person name="Bunk B."/>
            <person name="Jeske O."/>
            <person name="Meyerdierks A."/>
            <person name="Storesund J.E."/>
            <person name="Kallscheuer N."/>
            <person name="Luecker S."/>
            <person name="Lage O.M."/>
            <person name="Pohl T."/>
            <person name="Merkel B.J."/>
            <person name="Hornburger P."/>
            <person name="Mueller R.-W."/>
            <person name="Bruemmer F."/>
            <person name="Labrenz M."/>
            <person name="Spormann A.M."/>
            <person name="Op Den Camp H."/>
            <person name="Overmann J."/>
            <person name="Amann R."/>
            <person name="Jetten M.S.M."/>
            <person name="Mascher T."/>
            <person name="Medema M.H."/>
            <person name="Devos D.P."/>
            <person name="Kaster A.-K."/>
            <person name="Ovreas L."/>
            <person name="Rohde M."/>
            <person name="Galperin M.Y."/>
            <person name="Jogler C."/>
        </authorList>
    </citation>
    <scope>NUCLEOTIDE SEQUENCE [LARGE SCALE GENOMIC DNA]</scope>
    <source>
        <strain evidence="1 2">KOR34</strain>
    </source>
</reference>
<keyword evidence="2" id="KW-1185">Reference proteome</keyword>
<dbReference type="RefSeq" id="WP_146566991.1">
    <property type="nucleotide sequence ID" value="NZ_SIHJ01000002.1"/>
</dbReference>
<evidence type="ECO:0000313" key="2">
    <source>
        <dbReference type="Proteomes" id="UP000316714"/>
    </source>
</evidence>
<protein>
    <submittedName>
        <fullName evidence="1">Ribosome-binding factor A</fullName>
    </submittedName>
</protein>
<accession>A0A5C5V853</accession>
<dbReference type="EMBL" id="SIHJ01000002">
    <property type="protein sequence ID" value="TWT33952.1"/>
    <property type="molecule type" value="Genomic_DNA"/>
</dbReference>
<dbReference type="Gene3D" id="3.30.300.20">
    <property type="match status" value="1"/>
</dbReference>
<dbReference type="AlphaFoldDB" id="A0A5C5V853"/>
<evidence type="ECO:0000313" key="1">
    <source>
        <dbReference type="EMBL" id="TWT33952.1"/>
    </source>
</evidence>
<dbReference type="Proteomes" id="UP000316714">
    <property type="component" value="Unassembled WGS sequence"/>
</dbReference>
<comment type="caution">
    <text evidence="1">The sequence shown here is derived from an EMBL/GenBank/DDBJ whole genome shotgun (WGS) entry which is preliminary data.</text>
</comment>
<gene>
    <name evidence="1" type="primary">rbfA_2</name>
    <name evidence="1" type="ORF">KOR34_37880</name>
</gene>
<name>A0A5C5V853_9BACT</name>
<organism evidence="1 2">
    <name type="scientific">Posidoniimonas corsicana</name>
    <dbReference type="NCBI Taxonomy" id="1938618"/>
    <lineage>
        <taxon>Bacteria</taxon>
        <taxon>Pseudomonadati</taxon>
        <taxon>Planctomycetota</taxon>
        <taxon>Planctomycetia</taxon>
        <taxon>Pirellulales</taxon>
        <taxon>Lacipirellulaceae</taxon>
        <taxon>Posidoniimonas</taxon>
    </lineage>
</organism>
<dbReference type="SUPFAM" id="SSF89919">
    <property type="entry name" value="Ribosome-binding factor A, RbfA"/>
    <property type="match status" value="1"/>
</dbReference>
<sequence length="145" mass="16166">MTLDKRTREQMLAHCGAIHEDDGVDPRDYFKPPRNERQQNRKALQLCRQVAQTLDQVFAGELGDAGLSDLRVAAVRPAPDASRLLVSVWNDAPHEPFHRELLASRLRRISGRLRTEVAAAVTRRRAPILEFEVLAEADPPLGGAA</sequence>